<gene>
    <name evidence="1" type="ORF">JCM15548_206</name>
</gene>
<evidence type="ECO:0000313" key="1">
    <source>
        <dbReference type="EMBL" id="GAO28143.1"/>
    </source>
</evidence>
<sequence length="105" mass="11832">MVYSIKKKDLKYLTMTILLLGLLGNSRLMGQDVSFSQVYSSPLYLSPSFAGFTSGGRLALNYRDQWPGVANTFRTYAFSYDEYLSGYNSGVGLLFLRDDQGVDNW</sequence>
<reference evidence="1 2" key="1">
    <citation type="journal article" date="2015" name="Microbes Environ.">
        <title>Distribution and evolution of nitrogen fixation genes in the phylum bacteroidetes.</title>
        <authorList>
            <person name="Inoue J."/>
            <person name="Oshima K."/>
            <person name="Suda W."/>
            <person name="Sakamoto M."/>
            <person name="Iino T."/>
            <person name="Noda S."/>
            <person name="Hongoh Y."/>
            <person name="Hattori M."/>
            <person name="Ohkuma M."/>
        </authorList>
    </citation>
    <scope>NUCLEOTIDE SEQUENCE [LARGE SCALE GENOMIC DNA]</scope>
    <source>
        <strain evidence="1">JCM 15548</strain>
    </source>
</reference>
<dbReference type="Proteomes" id="UP000032900">
    <property type="component" value="Unassembled WGS sequence"/>
</dbReference>
<dbReference type="AlphaFoldDB" id="A0A0E9LS72"/>
<protein>
    <recommendedName>
        <fullName evidence="3">Type IX secretion system membrane protein PorP/SprF</fullName>
    </recommendedName>
</protein>
<evidence type="ECO:0008006" key="3">
    <source>
        <dbReference type="Google" id="ProtNLM"/>
    </source>
</evidence>
<keyword evidence="2" id="KW-1185">Reference proteome</keyword>
<dbReference type="Pfam" id="PF11751">
    <property type="entry name" value="PorP_SprF"/>
    <property type="match status" value="1"/>
</dbReference>
<evidence type="ECO:0000313" key="2">
    <source>
        <dbReference type="Proteomes" id="UP000032900"/>
    </source>
</evidence>
<dbReference type="RefSeq" id="WP_062122026.1">
    <property type="nucleotide sequence ID" value="NZ_BAZW01000001.1"/>
</dbReference>
<dbReference type="EMBL" id="BAZW01000001">
    <property type="protein sequence ID" value="GAO28143.1"/>
    <property type="molecule type" value="Genomic_DNA"/>
</dbReference>
<dbReference type="InterPro" id="IPR019861">
    <property type="entry name" value="PorP/SprF_Bacteroidetes"/>
</dbReference>
<dbReference type="STRING" id="1236989.JCM15548_206"/>
<organism evidence="1 2">
    <name type="scientific">Geofilum rubicundum JCM 15548</name>
    <dbReference type="NCBI Taxonomy" id="1236989"/>
    <lineage>
        <taxon>Bacteria</taxon>
        <taxon>Pseudomonadati</taxon>
        <taxon>Bacteroidota</taxon>
        <taxon>Bacteroidia</taxon>
        <taxon>Marinilabiliales</taxon>
        <taxon>Marinilabiliaceae</taxon>
        <taxon>Geofilum</taxon>
    </lineage>
</organism>
<name>A0A0E9LS72_9BACT</name>
<proteinExistence type="predicted"/>
<comment type="caution">
    <text evidence="1">The sequence shown here is derived from an EMBL/GenBank/DDBJ whole genome shotgun (WGS) entry which is preliminary data.</text>
</comment>
<accession>A0A0E9LS72</accession>